<keyword evidence="1" id="KW-0418">Kinase</keyword>
<accession>A0A7J6M4K3</accession>
<proteinExistence type="predicted"/>
<comment type="caution">
    <text evidence="1">The sequence shown here is derived from an EMBL/GenBank/DDBJ whole genome shotgun (WGS) entry which is preliminary data.</text>
</comment>
<dbReference type="CDD" id="cd22964">
    <property type="entry name" value="DD_CrRSP_unchar"/>
    <property type="match status" value="1"/>
</dbReference>
<evidence type="ECO:0000313" key="1">
    <source>
        <dbReference type="EMBL" id="KAF4666508.1"/>
    </source>
</evidence>
<dbReference type="GO" id="GO:0016301">
    <property type="term" value="F:kinase activity"/>
    <property type="evidence" value="ECO:0007669"/>
    <property type="project" value="UniProtKB-KW"/>
</dbReference>
<gene>
    <name evidence="1" type="primary">AKD1_2</name>
    <name evidence="1" type="ORF">FOZ61_009653</name>
</gene>
<name>A0A7J6M4K3_PEROL</name>
<organism evidence="1 2">
    <name type="scientific">Perkinsus olseni</name>
    <name type="common">Perkinsus atlanticus</name>
    <dbReference type="NCBI Taxonomy" id="32597"/>
    <lineage>
        <taxon>Eukaryota</taxon>
        <taxon>Sar</taxon>
        <taxon>Alveolata</taxon>
        <taxon>Perkinsozoa</taxon>
        <taxon>Perkinsea</taxon>
        <taxon>Perkinsida</taxon>
        <taxon>Perkinsidae</taxon>
        <taxon>Perkinsus</taxon>
    </lineage>
</organism>
<dbReference type="InterPro" id="IPR027417">
    <property type="entry name" value="P-loop_NTPase"/>
</dbReference>
<keyword evidence="1" id="KW-0808">Transferase</keyword>
<sequence>MPTEVTSADHPVPAVFEADAEEYFNRNQVYETARQLLQDLLLKRPENPLQFMADWLNHGGNKGRFIILGPPGIDLSGLCDSLVARKKAAGDGHEVVHIKGDEVCGGGITDASSPETDRKMSAAMAAAVEAQVGKHNAWVISGFPRTRAQARLMLTKWSVVPDRALILTMPEGSQELESSADKDCERLYEERIPAVKELLKYIATEVEIYPGDKESTSQRMYSLLFDRQEHKEVKTN</sequence>
<reference evidence="1 2" key="1">
    <citation type="submission" date="2020-04" db="EMBL/GenBank/DDBJ databases">
        <title>Perkinsus olseni comparative genomics.</title>
        <authorList>
            <person name="Bogema D.R."/>
        </authorList>
    </citation>
    <scope>NUCLEOTIDE SEQUENCE [LARGE SCALE GENOMIC DNA]</scope>
    <source>
        <strain evidence="1">ATCC PRA-179</strain>
    </source>
</reference>
<dbReference type="Gene3D" id="3.40.50.300">
    <property type="entry name" value="P-loop containing nucleotide triphosphate hydrolases"/>
    <property type="match status" value="1"/>
</dbReference>
<dbReference type="OrthoDB" id="522106at2759"/>
<protein>
    <submittedName>
        <fullName evidence="1">Adenylate kinase</fullName>
    </submittedName>
</protein>
<dbReference type="EMBL" id="JABAHT010000072">
    <property type="protein sequence ID" value="KAF4666508.1"/>
    <property type="molecule type" value="Genomic_DNA"/>
</dbReference>
<evidence type="ECO:0000313" key="2">
    <source>
        <dbReference type="Proteomes" id="UP000570595"/>
    </source>
</evidence>
<dbReference type="Proteomes" id="UP000570595">
    <property type="component" value="Unassembled WGS sequence"/>
</dbReference>
<dbReference type="AlphaFoldDB" id="A0A7J6M4K3"/>